<dbReference type="Pfam" id="PF21259">
    <property type="entry name" value="Rgg_C"/>
    <property type="match status" value="1"/>
</dbReference>
<protein>
    <recommendedName>
        <fullName evidence="1">HTH-type transcriptional regulator Rgg C-terminal domain-containing protein</fullName>
    </recommendedName>
</protein>
<dbReference type="EMBL" id="WJQT01000004">
    <property type="protein sequence ID" value="MRJ46794.1"/>
    <property type="molecule type" value="Genomic_DNA"/>
</dbReference>
<evidence type="ECO:0000313" key="3">
    <source>
        <dbReference type="Proteomes" id="UP000440066"/>
    </source>
</evidence>
<dbReference type="NCBIfam" id="TIGR01716">
    <property type="entry name" value="RGG_Cterm"/>
    <property type="match status" value="1"/>
</dbReference>
<dbReference type="Proteomes" id="UP000440066">
    <property type="component" value="Unassembled WGS sequence"/>
</dbReference>
<feature type="domain" description="HTH-type transcriptional regulator Rgg C-terminal" evidence="1">
    <location>
        <begin position="137"/>
        <end position="271"/>
    </location>
</feature>
<comment type="caution">
    <text evidence="2">The sequence shown here is derived from an EMBL/GenBank/DDBJ whole genome shotgun (WGS) entry which is preliminary data.</text>
</comment>
<dbReference type="InterPro" id="IPR010057">
    <property type="entry name" value="Transcription_activator_Rgg_C"/>
</dbReference>
<organism evidence="2 3">
    <name type="scientific">Fundicoccus ignavus</name>
    <dbReference type="NCBI Taxonomy" id="2664442"/>
    <lineage>
        <taxon>Bacteria</taxon>
        <taxon>Bacillati</taxon>
        <taxon>Bacillota</taxon>
        <taxon>Bacilli</taxon>
        <taxon>Lactobacillales</taxon>
        <taxon>Aerococcaceae</taxon>
        <taxon>Fundicoccus</taxon>
    </lineage>
</organism>
<name>A0A844BXN7_9LACT</name>
<dbReference type="PANTHER" id="PTHR37038">
    <property type="entry name" value="TRANSCRIPTIONAL REGULATOR-RELATED"/>
    <property type="match status" value="1"/>
</dbReference>
<gene>
    <name evidence="2" type="ORF">GF867_04310</name>
</gene>
<evidence type="ECO:0000313" key="2">
    <source>
        <dbReference type="EMBL" id="MRJ46794.1"/>
    </source>
</evidence>
<reference evidence="2 3" key="1">
    <citation type="submission" date="2019-11" db="EMBL/GenBank/DDBJ databases">
        <title>Characterisation of Fundicoccus ignavus gen. nov. sp. nov., a novel genus of the family Aerococcaceae from bulk tank milk.</title>
        <authorList>
            <person name="Siebert A."/>
            <person name="Huptas C."/>
            <person name="Wenning M."/>
            <person name="Scherer S."/>
            <person name="Doll E.V."/>
        </authorList>
    </citation>
    <scope>NUCLEOTIDE SEQUENCE [LARGE SCALE GENOMIC DNA]</scope>
    <source>
        <strain evidence="2 3">DSM 109652</strain>
    </source>
</reference>
<dbReference type="InterPro" id="IPR053163">
    <property type="entry name" value="HTH-type_regulator_Rgg"/>
</dbReference>
<dbReference type="AlphaFoldDB" id="A0A844BXN7"/>
<evidence type="ECO:0000259" key="1">
    <source>
        <dbReference type="Pfam" id="PF21259"/>
    </source>
</evidence>
<accession>A0A844BXN7</accession>
<proteinExistence type="predicted"/>
<sequence length="308" mass="36175">MSRIKYSASRSGGNEMKTSHKDLIETLRKKKALSMQDICGDYVSHSSYSRFVNKGQTLAIDKLLYILRRMDLSFREAGLFDHNIQTSNEDKVLMAEVVASHDLKRMSETATLFASKAKRTYDIYGMLAIQLRLKMGGETADQQVQVLKDYLFNVQNWDFKEMYLFTFIMDRMESAVILHHVNRTYDRAAAPYFLERNLNLIILIEKAHFEFLKRKETNHAQNMLDKLEILTINRTFHSVQGRFTISQALHNILKENRPEDFQKIERLYRNFIVIEANIYARLLQSGYQTLQSIYQLPEINWQVTSDQF</sequence>